<dbReference type="InterPro" id="IPR023214">
    <property type="entry name" value="HAD_sf"/>
</dbReference>
<dbReference type="CDD" id="cd01427">
    <property type="entry name" value="HAD_like"/>
    <property type="match status" value="1"/>
</dbReference>
<proteinExistence type="predicted"/>
<comment type="caution">
    <text evidence="1">The sequence shown here is derived from an EMBL/GenBank/DDBJ whole genome shotgun (WGS) entry which is preliminary data.</text>
</comment>
<sequence>MIVIFDLDHTLLNTMKFKKKLAGVFNMSASKWNMDYKKYFKAKKINYNSKNYLKILKKEGRIDINKEPKINSRLKILLNNIDKYLYSGAEDLLKKLKKRGDKLILASFGNLEWQKEKIGGLKIKKYFNKIILADKNKHLFLNLLKKNKKDIIIINDNAQESFKMKKELGQGKIYLVHGPYSNNIKHSLKVYSIKDLLKVL</sequence>
<dbReference type="InterPro" id="IPR036412">
    <property type="entry name" value="HAD-like_sf"/>
</dbReference>
<dbReference type="EMBL" id="PETS01000001">
    <property type="protein sequence ID" value="PIV52194.1"/>
    <property type="molecule type" value="Genomic_DNA"/>
</dbReference>
<dbReference type="Gene3D" id="3.40.50.1000">
    <property type="entry name" value="HAD superfamily/HAD-like"/>
    <property type="match status" value="1"/>
</dbReference>
<organism evidence="1 2">
    <name type="scientific">Candidatus Falkowbacteria bacterium CG02_land_8_20_14_3_00_36_14</name>
    <dbReference type="NCBI Taxonomy" id="1974560"/>
    <lineage>
        <taxon>Bacteria</taxon>
        <taxon>Candidatus Falkowiibacteriota</taxon>
    </lineage>
</organism>
<evidence type="ECO:0000313" key="2">
    <source>
        <dbReference type="Proteomes" id="UP000228896"/>
    </source>
</evidence>
<reference evidence="2" key="1">
    <citation type="submission" date="2017-09" db="EMBL/GenBank/DDBJ databases">
        <title>Depth-based differentiation of microbial function through sediment-hosted aquifers and enrichment of novel symbionts in the deep terrestrial subsurface.</title>
        <authorList>
            <person name="Probst A.J."/>
            <person name="Ladd B."/>
            <person name="Jarett J.K."/>
            <person name="Geller-Mcgrath D.E."/>
            <person name="Sieber C.M.K."/>
            <person name="Emerson J.B."/>
            <person name="Anantharaman K."/>
            <person name="Thomas B.C."/>
            <person name="Malmstrom R."/>
            <person name="Stieglmeier M."/>
            <person name="Klingl A."/>
            <person name="Woyke T."/>
            <person name="Ryan C.M."/>
            <person name="Banfield J.F."/>
        </authorList>
    </citation>
    <scope>NUCLEOTIDE SEQUENCE [LARGE SCALE GENOMIC DNA]</scope>
</reference>
<dbReference type="SUPFAM" id="SSF56784">
    <property type="entry name" value="HAD-like"/>
    <property type="match status" value="1"/>
</dbReference>
<evidence type="ECO:0000313" key="1">
    <source>
        <dbReference type="EMBL" id="PIV52194.1"/>
    </source>
</evidence>
<name>A0A2M7DR27_9BACT</name>
<gene>
    <name evidence="1" type="ORF">COS18_00145</name>
</gene>
<protein>
    <recommendedName>
        <fullName evidence="3">HAD family hydrolase</fullName>
    </recommendedName>
</protein>
<dbReference type="InterPro" id="IPR041492">
    <property type="entry name" value="HAD_2"/>
</dbReference>
<dbReference type="Pfam" id="PF13419">
    <property type="entry name" value="HAD_2"/>
    <property type="match status" value="1"/>
</dbReference>
<dbReference type="Proteomes" id="UP000228896">
    <property type="component" value="Unassembled WGS sequence"/>
</dbReference>
<dbReference type="AlphaFoldDB" id="A0A2M7DR27"/>
<evidence type="ECO:0008006" key="3">
    <source>
        <dbReference type="Google" id="ProtNLM"/>
    </source>
</evidence>
<accession>A0A2M7DR27</accession>